<dbReference type="Pfam" id="PF13288">
    <property type="entry name" value="DXPR_C"/>
    <property type="match status" value="1"/>
</dbReference>
<dbReference type="PANTHER" id="PTHR30525:SF0">
    <property type="entry name" value="1-DEOXY-D-XYLULOSE 5-PHOSPHATE REDUCTOISOMERASE, CHLOROPLASTIC"/>
    <property type="match status" value="1"/>
</dbReference>
<organism evidence="13 14">
    <name type="scientific">Candidatus Roizmanbacteria bacterium RIFOXYD1_FULL_38_12</name>
    <dbReference type="NCBI Taxonomy" id="1802093"/>
    <lineage>
        <taxon>Bacteria</taxon>
        <taxon>Candidatus Roizmaniibacteriota</taxon>
    </lineage>
</organism>
<evidence type="ECO:0000313" key="14">
    <source>
        <dbReference type="Proteomes" id="UP000177050"/>
    </source>
</evidence>
<feature type="binding site" evidence="9">
    <location>
        <position position="13"/>
    </location>
    <ligand>
        <name>NADPH</name>
        <dbReference type="ChEBI" id="CHEBI:57783"/>
    </ligand>
</feature>
<feature type="binding site" evidence="9">
    <location>
        <position position="193"/>
    </location>
    <ligand>
        <name>1-deoxy-D-xylulose 5-phosphate</name>
        <dbReference type="ChEBI" id="CHEBI:57792"/>
    </ligand>
</feature>
<evidence type="ECO:0000256" key="9">
    <source>
        <dbReference type="HAMAP-Rule" id="MF_00183"/>
    </source>
</evidence>
<dbReference type="Pfam" id="PF02670">
    <property type="entry name" value="DXP_reductoisom"/>
    <property type="match status" value="1"/>
</dbReference>
<comment type="caution">
    <text evidence="9">Lacks conserved residue(s) required for the propagation of feature annotation.</text>
</comment>
<protein>
    <recommendedName>
        <fullName evidence="9">1-deoxy-D-xylulose 5-phosphate reductoisomerase</fullName>
        <shortName evidence="9">DXP reductoisomerase</shortName>
        <ecNumber evidence="9">1.1.1.267</ecNumber>
    </recommendedName>
    <alternativeName>
        <fullName evidence="9">1-deoxyxylulose-5-phosphate reductoisomerase</fullName>
    </alternativeName>
    <alternativeName>
        <fullName evidence="9">2-C-methyl-D-erythritol 4-phosphate synthase</fullName>
    </alternativeName>
</protein>
<dbReference type="SUPFAM" id="SSF69055">
    <property type="entry name" value="1-deoxy-D-xylulose-5-phosphate reductoisomerase, C-terminal domain"/>
    <property type="match status" value="1"/>
</dbReference>
<dbReference type="UniPathway" id="UPA00056">
    <property type="reaction ID" value="UER00092"/>
</dbReference>
<dbReference type="Gene3D" id="1.10.1740.10">
    <property type="match status" value="1"/>
</dbReference>
<feature type="binding site" evidence="9">
    <location>
        <position position="197"/>
    </location>
    <ligand>
        <name>1-deoxy-D-xylulose 5-phosphate</name>
        <dbReference type="ChEBI" id="CHEBI:57792"/>
    </ligand>
</feature>
<dbReference type="AlphaFoldDB" id="A0A1F7L295"/>
<feature type="binding site" evidence="9">
    <location>
        <position position="126"/>
    </location>
    <ligand>
        <name>Mn(2+)</name>
        <dbReference type="ChEBI" id="CHEBI:29035"/>
    </ligand>
</feature>
<evidence type="ECO:0000256" key="5">
    <source>
        <dbReference type="ARBA" id="ARBA00023002"/>
    </source>
</evidence>
<accession>A0A1F7L295</accession>
<dbReference type="GO" id="GO:0030604">
    <property type="term" value="F:1-deoxy-D-xylulose-5-phosphate reductoisomerase activity"/>
    <property type="evidence" value="ECO:0007669"/>
    <property type="project" value="UniProtKB-UniRule"/>
</dbReference>
<feature type="binding site" evidence="9">
    <location>
        <position position="128"/>
    </location>
    <ligand>
        <name>1-deoxy-D-xylulose 5-phosphate</name>
        <dbReference type="ChEBI" id="CHEBI:57792"/>
    </ligand>
</feature>
<feature type="binding site" evidence="9">
    <location>
        <position position="102"/>
    </location>
    <ligand>
        <name>NADPH</name>
        <dbReference type="ChEBI" id="CHEBI:57783"/>
    </ligand>
</feature>
<feature type="binding site" evidence="9">
    <location>
        <position position="10"/>
    </location>
    <ligand>
        <name>NADPH</name>
        <dbReference type="ChEBI" id="CHEBI:57783"/>
    </ligand>
</feature>
<evidence type="ECO:0000313" key="13">
    <source>
        <dbReference type="EMBL" id="OGK74272.1"/>
    </source>
</evidence>
<dbReference type="InterPro" id="IPR036169">
    <property type="entry name" value="DXPR_C_sf"/>
</dbReference>
<dbReference type="Proteomes" id="UP000177050">
    <property type="component" value="Unassembled WGS sequence"/>
</dbReference>
<comment type="cofactor">
    <cofactor evidence="9">
        <name>Mg(2+)</name>
        <dbReference type="ChEBI" id="CHEBI:18420"/>
    </cofactor>
    <cofactor evidence="9">
        <name>Mn(2+)</name>
        <dbReference type="ChEBI" id="CHEBI:29035"/>
    </cofactor>
</comment>
<dbReference type="GO" id="GO:0051484">
    <property type="term" value="P:isopentenyl diphosphate biosynthetic process, methylerythritol 4-phosphate pathway involved in terpenoid biosynthetic process"/>
    <property type="evidence" value="ECO:0007669"/>
    <property type="project" value="TreeGrafter"/>
</dbReference>
<evidence type="ECO:0000256" key="6">
    <source>
        <dbReference type="ARBA" id="ARBA00023211"/>
    </source>
</evidence>
<keyword evidence="5 9" id="KW-0560">Oxidoreductase</keyword>
<comment type="pathway">
    <text evidence="1 9">Isoprenoid biosynthesis; isopentenyl diphosphate biosynthesis via DXP pathway; isopentenyl diphosphate from 1-deoxy-D-xylulose 5-phosphate: step 1/6.</text>
</comment>
<name>A0A1F7L295_9BACT</name>
<feature type="domain" description="1-deoxy-D-xylulose 5-phosphate reductoisomerase N-terminal" evidence="10">
    <location>
        <begin position="54"/>
        <end position="108"/>
    </location>
</feature>
<feature type="binding site" evidence="9">
    <location>
        <position position="194"/>
    </location>
    <ligand>
        <name>1-deoxy-D-xylulose 5-phosphate</name>
        <dbReference type="ChEBI" id="CHEBI:57792"/>
    </ligand>
</feature>
<comment type="caution">
    <text evidence="13">The sequence shown here is derived from an EMBL/GenBank/DDBJ whole genome shotgun (WGS) entry which is preliminary data.</text>
</comment>
<feature type="domain" description="DXP reductoisomerase C-terminal" evidence="12">
    <location>
        <begin position="237"/>
        <end position="353"/>
    </location>
</feature>
<dbReference type="EC" id="1.1.1.267" evidence="9"/>
<comment type="similarity">
    <text evidence="2 9">Belongs to the DXR family.</text>
</comment>
<dbReference type="GO" id="GO:0070402">
    <property type="term" value="F:NADPH binding"/>
    <property type="evidence" value="ECO:0007669"/>
    <property type="project" value="InterPro"/>
</dbReference>
<feature type="binding site" evidence="9">
    <location>
        <position position="101"/>
    </location>
    <ligand>
        <name>1-deoxy-D-xylulose 5-phosphate</name>
        <dbReference type="ChEBI" id="CHEBI:57792"/>
    </ligand>
</feature>
<dbReference type="InterPro" id="IPR013644">
    <property type="entry name" value="DXP_reductoisomerase_C"/>
</dbReference>
<keyword evidence="9" id="KW-0460">Magnesium</keyword>
<dbReference type="HAMAP" id="MF_00183">
    <property type="entry name" value="DXP_reductoisom"/>
    <property type="match status" value="1"/>
</dbReference>
<proteinExistence type="inferred from homology"/>
<dbReference type="InterPro" id="IPR013512">
    <property type="entry name" value="DXP_reductoisomerase_N"/>
</dbReference>
<dbReference type="PIRSF" id="PIRSF006205">
    <property type="entry name" value="Dxp_reductismrs"/>
    <property type="match status" value="1"/>
</dbReference>
<feature type="binding site" evidence="9">
    <location>
        <position position="11"/>
    </location>
    <ligand>
        <name>NADPH</name>
        <dbReference type="ChEBI" id="CHEBI:57783"/>
    </ligand>
</feature>
<comment type="function">
    <text evidence="9">Catalyzes the NADPH-dependent rearrangement and reduction of 1-deoxy-D-xylulose-5-phosphate (DXP) to 2-C-methyl-D-erythritol 4-phosphate (MEP).</text>
</comment>
<feature type="domain" description="1-deoxy-D-xylulose 5-phosphate reductoisomerase C-terminal" evidence="11">
    <location>
        <begin position="122"/>
        <end position="205"/>
    </location>
</feature>
<feature type="binding site" evidence="9">
    <location>
        <position position="188"/>
    </location>
    <ligand>
        <name>1-deoxy-D-xylulose 5-phosphate</name>
        <dbReference type="ChEBI" id="CHEBI:57792"/>
    </ligand>
</feature>
<feature type="binding site" evidence="9">
    <location>
        <position position="37"/>
    </location>
    <ligand>
        <name>NADPH</name>
        <dbReference type="ChEBI" id="CHEBI:57783"/>
    </ligand>
</feature>
<feature type="binding site" evidence="9">
    <location>
        <position position="128"/>
    </location>
    <ligand>
        <name>Mn(2+)</name>
        <dbReference type="ChEBI" id="CHEBI:29035"/>
    </ligand>
</feature>
<feature type="binding site" evidence="9">
    <location>
        <position position="197"/>
    </location>
    <ligand>
        <name>Mn(2+)</name>
        <dbReference type="ChEBI" id="CHEBI:29035"/>
    </ligand>
</feature>
<evidence type="ECO:0000256" key="3">
    <source>
        <dbReference type="ARBA" id="ARBA00022723"/>
    </source>
</evidence>
<evidence type="ECO:0000256" key="1">
    <source>
        <dbReference type="ARBA" id="ARBA00005094"/>
    </source>
</evidence>
<feature type="binding site" evidence="9">
    <location>
        <position position="127"/>
    </location>
    <ligand>
        <name>1-deoxy-D-xylulose 5-phosphate</name>
        <dbReference type="ChEBI" id="CHEBI:57792"/>
    </ligand>
</feature>
<dbReference type="InterPro" id="IPR003821">
    <property type="entry name" value="DXP_reductoisomerase"/>
</dbReference>
<evidence type="ECO:0000259" key="10">
    <source>
        <dbReference type="Pfam" id="PF02670"/>
    </source>
</evidence>
<keyword evidence="6 9" id="KW-0464">Manganese</keyword>
<feature type="binding site" evidence="9">
    <location>
        <position position="38"/>
    </location>
    <ligand>
        <name>NADPH</name>
        <dbReference type="ChEBI" id="CHEBI:57783"/>
    </ligand>
</feature>
<evidence type="ECO:0000256" key="2">
    <source>
        <dbReference type="ARBA" id="ARBA00006825"/>
    </source>
</evidence>
<dbReference type="EMBL" id="MGBR01000001">
    <property type="protein sequence ID" value="OGK74272.1"/>
    <property type="molecule type" value="Genomic_DNA"/>
</dbReference>
<feature type="binding site" evidence="9">
    <location>
        <position position="181"/>
    </location>
    <ligand>
        <name>NADPH</name>
        <dbReference type="ChEBI" id="CHEBI:57783"/>
    </ligand>
</feature>
<dbReference type="SUPFAM" id="SSF51735">
    <property type="entry name" value="NAD(P)-binding Rossmann-fold domains"/>
    <property type="match status" value="1"/>
</dbReference>
<keyword evidence="7 9" id="KW-0414">Isoprene biosynthesis</keyword>
<evidence type="ECO:0000256" key="4">
    <source>
        <dbReference type="ARBA" id="ARBA00022857"/>
    </source>
</evidence>
<evidence type="ECO:0000259" key="12">
    <source>
        <dbReference type="Pfam" id="PF13288"/>
    </source>
</evidence>
<sequence>MKHIVVLGSTGKIGKAVLEIVRAYKNEFKIIGLSTNKNKDLLREQIQEFKPLAVGVGEKDLVTLASMQQADMVVVAVVGMSGLAPTLAAIRKGKDIALATKEVLVVAGDLVMKEARKHNANIVPIDSEHSALFQSLQSGRKNEIKRLILTMGKGPIAKMKKKELRNVTIKDIRNRPVWDMGSKIMIDSATCLNKSFEVIEARWLFEVSPEQISIVVHPEYICHSLVEYKDGSIITELGTPDMKRYIQYALFYPKRKEMRVTKGIDLVGKKLSFEKAPFEKFPGLHLGFDAIKKGGTMPAVLHGADEAAVKSFYDEEIAFVDIPQVIKNTMDSHEVTQNPTLKNILEAEIWAQTYARSFISQMKNE</sequence>
<dbReference type="InterPro" id="IPR026877">
    <property type="entry name" value="DXPR_C"/>
</dbReference>
<dbReference type="Pfam" id="PF08436">
    <property type="entry name" value="DXP_redisom_C"/>
    <property type="match status" value="1"/>
</dbReference>
<dbReference type="GO" id="GO:0030145">
    <property type="term" value="F:manganese ion binding"/>
    <property type="evidence" value="ECO:0007669"/>
    <property type="project" value="TreeGrafter"/>
</dbReference>
<evidence type="ECO:0000259" key="11">
    <source>
        <dbReference type="Pfam" id="PF08436"/>
    </source>
</evidence>
<evidence type="ECO:0000256" key="8">
    <source>
        <dbReference type="ARBA" id="ARBA00048543"/>
    </source>
</evidence>
<comment type="catalytic activity">
    <reaction evidence="8">
        <text>2-C-methyl-D-erythritol 4-phosphate + NADP(+) = 1-deoxy-D-xylulose 5-phosphate + NADPH + H(+)</text>
        <dbReference type="Rhea" id="RHEA:13717"/>
        <dbReference type="ChEBI" id="CHEBI:15378"/>
        <dbReference type="ChEBI" id="CHEBI:57783"/>
        <dbReference type="ChEBI" id="CHEBI:57792"/>
        <dbReference type="ChEBI" id="CHEBI:58262"/>
        <dbReference type="ChEBI" id="CHEBI:58349"/>
        <dbReference type="EC" id="1.1.1.267"/>
    </reaction>
    <physiologicalReaction direction="right-to-left" evidence="8">
        <dbReference type="Rhea" id="RHEA:13719"/>
    </physiologicalReaction>
</comment>
<keyword evidence="3 9" id="KW-0479">Metal-binding</keyword>
<reference evidence="13 14" key="1">
    <citation type="journal article" date="2016" name="Nat. Commun.">
        <title>Thousands of microbial genomes shed light on interconnected biogeochemical processes in an aquifer system.</title>
        <authorList>
            <person name="Anantharaman K."/>
            <person name="Brown C.T."/>
            <person name="Hug L.A."/>
            <person name="Sharon I."/>
            <person name="Castelle C.J."/>
            <person name="Probst A.J."/>
            <person name="Thomas B.C."/>
            <person name="Singh A."/>
            <person name="Wilkins M.J."/>
            <person name="Karaoz U."/>
            <person name="Brodie E.L."/>
            <person name="Williams K.H."/>
            <person name="Hubbard S.S."/>
            <person name="Banfield J.F."/>
        </authorList>
    </citation>
    <scope>NUCLEOTIDE SEQUENCE [LARGE SCALE GENOMIC DNA]</scope>
</reference>
<dbReference type="NCBIfam" id="TIGR00243">
    <property type="entry name" value="Dxr"/>
    <property type="match status" value="1"/>
</dbReference>
<dbReference type="InterPro" id="IPR036291">
    <property type="entry name" value="NAD(P)-bd_dom_sf"/>
</dbReference>
<dbReference type="PANTHER" id="PTHR30525">
    <property type="entry name" value="1-DEOXY-D-XYLULOSE 5-PHOSPHATE REDUCTOISOMERASE"/>
    <property type="match status" value="1"/>
</dbReference>
<gene>
    <name evidence="9" type="primary">dxr</name>
    <name evidence="13" type="ORF">A3K52_05930</name>
</gene>
<dbReference type="SUPFAM" id="SSF55347">
    <property type="entry name" value="Glyceraldehyde-3-phosphate dehydrogenase-like, C-terminal domain"/>
    <property type="match status" value="1"/>
</dbReference>
<keyword evidence="4 9" id="KW-0521">NADP</keyword>
<dbReference type="Gene3D" id="3.40.50.720">
    <property type="entry name" value="NAD(P)-binding Rossmann-like Domain"/>
    <property type="match status" value="2"/>
</dbReference>
<evidence type="ECO:0000256" key="7">
    <source>
        <dbReference type="ARBA" id="ARBA00023229"/>
    </source>
</evidence>